<sequence>AFAKWQPNPTTALLNVFSKYTFQFFPKSKCCSFTLISNNCPIAGPVQCALSEEANRGFLAQGAANQLNSKMLTHQQHAE</sequence>
<dbReference type="EMBL" id="JAHDVG010000473">
    <property type="protein sequence ID" value="KAH1179005.1"/>
    <property type="molecule type" value="Genomic_DNA"/>
</dbReference>
<dbReference type="Proteomes" id="UP000827986">
    <property type="component" value="Unassembled WGS sequence"/>
</dbReference>
<evidence type="ECO:0000313" key="2">
    <source>
        <dbReference type="Proteomes" id="UP000827986"/>
    </source>
</evidence>
<name>A0A9D3XH28_9SAUR</name>
<protein>
    <submittedName>
        <fullName evidence="1">Uncharacterized protein</fullName>
    </submittedName>
</protein>
<feature type="non-terminal residue" evidence="1">
    <location>
        <position position="1"/>
    </location>
</feature>
<evidence type="ECO:0000313" key="1">
    <source>
        <dbReference type="EMBL" id="KAH1179005.1"/>
    </source>
</evidence>
<gene>
    <name evidence="1" type="ORF">KIL84_000336</name>
</gene>
<dbReference type="AlphaFoldDB" id="A0A9D3XH28"/>
<proteinExistence type="predicted"/>
<comment type="caution">
    <text evidence="1">The sequence shown here is derived from an EMBL/GenBank/DDBJ whole genome shotgun (WGS) entry which is preliminary data.</text>
</comment>
<accession>A0A9D3XH28</accession>
<organism evidence="1 2">
    <name type="scientific">Mauremys mutica</name>
    <name type="common">yellowpond turtle</name>
    <dbReference type="NCBI Taxonomy" id="74926"/>
    <lineage>
        <taxon>Eukaryota</taxon>
        <taxon>Metazoa</taxon>
        <taxon>Chordata</taxon>
        <taxon>Craniata</taxon>
        <taxon>Vertebrata</taxon>
        <taxon>Euteleostomi</taxon>
        <taxon>Archelosauria</taxon>
        <taxon>Testudinata</taxon>
        <taxon>Testudines</taxon>
        <taxon>Cryptodira</taxon>
        <taxon>Durocryptodira</taxon>
        <taxon>Testudinoidea</taxon>
        <taxon>Geoemydidae</taxon>
        <taxon>Geoemydinae</taxon>
        <taxon>Mauremys</taxon>
    </lineage>
</organism>
<reference evidence="1" key="1">
    <citation type="submission" date="2021-09" db="EMBL/GenBank/DDBJ databases">
        <title>The genome of Mauremys mutica provides insights into the evolution of semi-aquatic lifestyle.</title>
        <authorList>
            <person name="Gong S."/>
            <person name="Gao Y."/>
        </authorList>
    </citation>
    <scope>NUCLEOTIDE SEQUENCE</scope>
    <source>
        <strain evidence="1">MM-2020</strain>
        <tissue evidence="1">Muscle</tissue>
    </source>
</reference>
<keyword evidence="2" id="KW-1185">Reference proteome</keyword>